<name>A0ACC1HS97_9FUNG</name>
<dbReference type="EMBL" id="JAMZIH010001663">
    <property type="protein sequence ID" value="KAJ1677993.1"/>
    <property type="molecule type" value="Genomic_DNA"/>
</dbReference>
<organism evidence="1 2">
    <name type="scientific">Spiromyces aspiralis</name>
    <dbReference type="NCBI Taxonomy" id="68401"/>
    <lineage>
        <taxon>Eukaryota</taxon>
        <taxon>Fungi</taxon>
        <taxon>Fungi incertae sedis</taxon>
        <taxon>Zoopagomycota</taxon>
        <taxon>Kickxellomycotina</taxon>
        <taxon>Kickxellomycetes</taxon>
        <taxon>Kickxellales</taxon>
        <taxon>Kickxellaceae</taxon>
        <taxon>Spiromyces</taxon>
    </lineage>
</organism>
<comment type="caution">
    <text evidence="1">The sequence shown here is derived from an EMBL/GenBank/DDBJ whole genome shotgun (WGS) entry which is preliminary data.</text>
</comment>
<evidence type="ECO:0000313" key="2">
    <source>
        <dbReference type="Proteomes" id="UP001145114"/>
    </source>
</evidence>
<dbReference type="Proteomes" id="UP001145114">
    <property type="component" value="Unassembled WGS sequence"/>
</dbReference>
<sequence length="564" mass="62586">MAPAPNGDVLVSYVEPRQHLGLTLGILCGVFGGHRSVYVSSTLLDTAGAYIHLLTRYNATIAIGDYSGLQSVLSTATDEPSQILNYNKKVAPNLSTLRAIVIDTLYIDNEFHRMFNNAVLHSYGCPYQQIQEREHHPVMMPTCTLAEHGSILLSVNDTLSKCPPANICDDSSAGSPKEEHDGLPKGTSIASRYANALDLDDPTHDGAIPAGNDTWEYVLDREALKDNRIMTLPDEKGEDGLDKPGTVRYPVFGYPALQSTIAVVDPETRELCPPNSVGELWIDSPCLGSGFWGLPKLTNSIFSARFFYHMADTEAEAATPQITYNGHESKYIEDVTTPPYKLVQSEQVFLRTGLMGALVRGKVMVFGFYEDRIRSLTLEPPYTNARGGEDGDELLPPWQIEPRLSYHYAGDVTNTIKHSRPQVTECTAFEIFVNETHLPVIVAEVRSNVGAYAALSDEIYNDVKSRHGLFPLCIALCHSNTLPRAFQYGKRTVNAQLCRYQFETGQVHCLYVKLCTENLFLNLPPPASELNVDDFNEPEDPSIMLYGHWLQQTSLEESFPSIDE</sequence>
<proteinExistence type="predicted"/>
<reference evidence="1" key="1">
    <citation type="submission" date="2022-06" db="EMBL/GenBank/DDBJ databases">
        <title>Phylogenomic reconstructions and comparative analyses of Kickxellomycotina fungi.</title>
        <authorList>
            <person name="Reynolds N.K."/>
            <person name="Stajich J.E."/>
            <person name="Barry K."/>
            <person name="Grigoriev I.V."/>
            <person name="Crous P."/>
            <person name="Smith M.E."/>
        </authorList>
    </citation>
    <scope>NUCLEOTIDE SEQUENCE</scope>
    <source>
        <strain evidence="1">RSA 2271</strain>
    </source>
</reference>
<gene>
    <name evidence="1" type="ORF">EV182_004998</name>
</gene>
<protein>
    <submittedName>
        <fullName evidence="1">Uncharacterized protein</fullName>
    </submittedName>
</protein>
<evidence type="ECO:0000313" key="1">
    <source>
        <dbReference type="EMBL" id="KAJ1677993.1"/>
    </source>
</evidence>
<accession>A0ACC1HS97</accession>
<keyword evidence="2" id="KW-1185">Reference proteome</keyword>
<feature type="non-terminal residue" evidence="1">
    <location>
        <position position="564"/>
    </location>
</feature>